<comment type="caution">
    <text evidence="1">The sequence shown here is derived from an EMBL/GenBank/DDBJ whole genome shotgun (WGS) entry which is preliminary data.</text>
</comment>
<gene>
    <name evidence="1" type="ORF">LCGC14_0970510</name>
</gene>
<protein>
    <submittedName>
        <fullName evidence="1">Uncharacterized protein</fullName>
    </submittedName>
</protein>
<dbReference type="EMBL" id="LAZR01003567">
    <property type="protein sequence ID" value="KKN16971.1"/>
    <property type="molecule type" value="Genomic_DNA"/>
</dbReference>
<evidence type="ECO:0000313" key="1">
    <source>
        <dbReference type="EMBL" id="KKN16971.1"/>
    </source>
</evidence>
<sequence length="39" mass="4564">MQIPTIDKIYERLLVAEAKIVEHESRLAMLEKPKKKGKK</sequence>
<organism evidence="1">
    <name type="scientific">marine sediment metagenome</name>
    <dbReference type="NCBI Taxonomy" id="412755"/>
    <lineage>
        <taxon>unclassified sequences</taxon>
        <taxon>metagenomes</taxon>
        <taxon>ecological metagenomes</taxon>
    </lineage>
</organism>
<accession>A0A0F9QUY9</accession>
<dbReference type="AlphaFoldDB" id="A0A0F9QUY9"/>
<reference evidence="1" key="1">
    <citation type="journal article" date="2015" name="Nature">
        <title>Complex archaea that bridge the gap between prokaryotes and eukaryotes.</title>
        <authorList>
            <person name="Spang A."/>
            <person name="Saw J.H."/>
            <person name="Jorgensen S.L."/>
            <person name="Zaremba-Niedzwiedzka K."/>
            <person name="Martijn J."/>
            <person name="Lind A.E."/>
            <person name="van Eijk R."/>
            <person name="Schleper C."/>
            <person name="Guy L."/>
            <person name="Ettema T.J."/>
        </authorList>
    </citation>
    <scope>NUCLEOTIDE SEQUENCE</scope>
</reference>
<name>A0A0F9QUY9_9ZZZZ</name>
<proteinExistence type="predicted"/>